<feature type="transmembrane region" description="Helical" evidence="2">
    <location>
        <begin position="29"/>
        <end position="52"/>
    </location>
</feature>
<dbReference type="Proteomes" id="UP001071110">
    <property type="component" value="Unassembled WGS sequence"/>
</dbReference>
<evidence type="ECO:0000259" key="3">
    <source>
        <dbReference type="Pfam" id="PF03703"/>
    </source>
</evidence>
<proteinExistence type="predicted"/>
<comment type="caution">
    <text evidence="4">The sequence shown here is derived from an EMBL/GenBank/DDBJ whole genome shotgun (WGS) entry which is preliminary data.</text>
</comment>
<keyword evidence="2" id="KW-0812">Transmembrane</keyword>
<feature type="domain" description="YdbS-like PH" evidence="3">
    <location>
        <begin position="250"/>
        <end position="301"/>
    </location>
</feature>
<evidence type="ECO:0000256" key="2">
    <source>
        <dbReference type="SAM" id="Phobius"/>
    </source>
</evidence>
<accession>A0A9Q4IFW1</accession>
<sequence length="467" mass="52363">MSTEHTEHTEHTTPGMEGYRRIHRLTPLLRVWAFVLALATIALFNFTMPIYHWAQRENVGVREIAWAAAGAVAALAVIFAVSQIWWRRSGFKIGEEEVEVRRGVLTNQVRSARFDRIQAVDVIESFAPRLFGLASVRIEAAGNAQSAIDITYLPRDEAEEVRAQLLRRIGGPQKQLPIDASGPNLVPPIPIRRSLIGTAFQMSTLFTIAWAFVPIWTDLTAAAIIPVLVGFLPRIWRTIDQSWRFTCTKEGEMFHLTYGLANRRRQAVPRSRIHAVQLRQPMFWRMFGWWTVSVVVAGYGSERNKQTGTSKLLPVGTWEQAKAMVDAIGPMTGDELTDLSAADYRSPRSARWVSPIDWKRQTVTIRDGAVATTAGRLGRWYQMVETPHIQELAFEQGPLQRALGLANVDLDMVPGPFSVSLRDVGEAQAREIVDKLRARKLPPMQVTDPLSDTADEAELAPRLVDGD</sequence>
<name>A0A9Q4IFW1_9CORY</name>
<dbReference type="PANTHER" id="PTHR34473">
    <property type="entry name" value="UPF0699 TRANSMEMBRANE PROTEIN YDBS"/>
    <property type="match status" value="1"/>
</dbReference>
<dbReference type="AlphaFoldDB" id="A0A9Q4IFW1"/>
<evidence type="ECO:0000256" key="1">
    <source>
        <dbReference type="SAM" id="MobiDB-lite"/>
    </source>
</evidence>
<dbReference type="InterPro" id="IPR005182">
    <property type="entry name" value="YdbS-like_PH"/>
</dbReference>
<dbReference type="RefSeq" id="WP_239219835.1">
    <property type="nucleotide sequence ID" value="NZ_BAABDP010000005.1"/>
</dbReference>
<keyword evidence="2" id="KW-0472">Membrane</keyword>
<dbReference type="Pfam" id="PF03703">
    <property type="entry name" value="bPH_2"/>
    <property type="match status" value="3"/>
</dbReference>
<gene>
    <name evidence="4" type="ORF">NUW87_02120</name>
</gene>
<dbReference type="EMBL" id="JANRML010000002">
    <property type="protein sequence ID" value="MCZ2220170.1"/>
    <property type="molecule type" value="Genomic_DNA"/>
</dbReference>
<evidence type="ECO:0000313" key="5">
    <source>
        <dbReference type="Proteomes" id="UP001071110"/>
    </source>
</evidence>
<organism evidence="4 5">
    <name type="scientific">Corynebacterium pilbarense</name>
    <dbReference type="NCBI Taxonomy" id="1288393"/>
    <lineage>
        <taxon>Bacteria</taxon>
        <taxon>Bacillati</taxon>
        <taxon>Actinomycetota</taxon>
        <taxon>Actinomycetes</taxon>
        <taxon>Mycobacteriales</taxon>
        <taxon>Corynebacteriaceae</taxon>
        <taxon>Corynebacterium</taxon>
    </lineage>
</organism>
<reference evidence="4" key="1">
    <citation type="submission" date="2022-08" db="EMBL/GenBank/DDBJ databases">
        <title>Corynebacterium sp. nov., isolated from clinical breast specimens.</title>
        <authorList>
            <person name="Zhang T."/>
        </authorList>
    </citation>
    <scope>NUCLEOTIDE SEQUENCE</scope>
    <source>
        <strain evidence="4">CCUG 57942</strain>
    </source>
</reference>
<evidence type="ECO:0000313" key="4">
    <source>
        <dbReference type="EMBL" id="MCZ2220170.1"/>
    </source>
</evidence>
<protein>
    <submittedName>
        <fullName evidence="4">PH domain-containing protein</fullName>
    </submittedName>
</protein>
<feature type="domain" description="YdbS-like PH" evidence="3">
    <location>
        <begin position="86"/>
        <end position="165"/>
    </location>
</feature>
<feature type="transmembrane region" description="Helical" evidence="2">
    <location>
        <begin position="219"/>
        <end position="236"/>
    </location>
</feature>
<dbReference type="PIRSF" id="PIRSF026631">
    <property type="entry name" value="UCP026631"/>
    <property type="match status" value="1"/>
</dbReference>
<feature type="region of interest" description="Disordered" evidence="1">
    <location>
        <begin position="444"/>
        <end position="467"/>
    </location>
</feature>
<dbReference type="InterPro" id="IPR014529">
    <property type="entry name" value="UCP026631"/>
</dbReference>
<dbReference type="PANTHER" id="PTHR34473:SF3">
    <property type="entry name" value="TRANSMEMBRANE PROTEIN-RELATED"/>
    <property type="match status" value="1"/>
</dbReference>
<keyword evidence="5" id="KW-1185">Reference proteome</keyword>
<keyword evidence="2" id="KW-1133">Transmembrane helix</keyword>
<feature type="domain" description="YdbS-like PH" evidence="3">
    <location>
        <begin position="358"/>
        <end position="434"/>
    </location>
</feature>
<feature type="transmembrane region" description="Helical" evidence="2">
    <location>
        <begin position="64"/>
        <end position="86"/>
    </location>
</feature>